<sequence length="24" mass="2798">MEFEELNRIPYSLEAERALIGGIF</sequence>
<evidence type="ECO:0000313" key="2">
    <source>
        <dbReference type="Proteomes" id="UP000005809"/>
    </source>
</evidence>
<dbReference type="HOGENOM" id="CLU_3422051_0_0_0"/>
<protein>
    <submittedName>
        <fullName evidence="1">Uncharacterized protein</fullName>
    </submittedName>
</protein>
<accession>K1GN78</accession>
<dbReference type="AlphaFoldDB" id="K1GN78"/>
<evidence type="ECO:0000313" key="1">
    <source>
        <dbReference type="EMBL" id="EKA94650.1"/>
    </source>
</evidence>
<proteinExistence type="predicted"/>
<dbReference type="Proteomes" id="UP000005809">
    <property type="component" value="Unassembled WGS sequence"/>
</dbReference>
<dbReference type="EMBL" id="ACIF01000043">
    <property type="protein sequence ID" value="EKA94650.1"/>
    <property type="molecule type" value="Genomic_DNA"/>
</dbReference>
<gene>
    <name evidence="1" type="ORF">FPOG_01933</name>
</gene>
<feature type="non-terminal residue" evidence="1">
    <location>
        <position position="24"/>
    </location>
</feature>
<comment type="caution">
    <text evidence="1">The sequence shown here is derived from an EMBL/GenBank/DDBJ whole genome shotgun (WGS) entry which is preliminary data.</text>
</comment>
<name>K1GN78_9FUSO</name>
<organism evidence="1 2">
    <name type="scientific">Fusobacterium periodonticum D10</name>
    <dbReference type="NCBI Taxonomy" id="620833"/>
    <lineage>
        <taxon>Bacteria</taxon>
        <taxon>Fusobacteriati</taxon>
        <taxon>Fusobacteriota</taxon>
        <taxon>Fusobacteriia</taxon>
        <taxon>Fusobacteriales</taxon>
        <taxon>Fusobacteriaceae</taxon>
        <taxon>Fusobacterium</taxon>
    </lineage>
</organism>
<reference evidence="1 2" key="1">
    <citation type="submission" date="2012-05" db="EMBL/GenBank/DDBJ databases">
        <title>The Genome Sequence of Fusobacterium periodontium Oral Taxon 201 Strain D10.</title>
        <authorList>
            <consortium name="The Broad Institute Genome Sequencing Platform"/>
            <consortium name="The Broad Institute Genome Sequencing Center for Infectious Disease"/>
            <person name="Earl A."/>
            <person name="Ward D."/>
            <person name="Feldgarden M."/>
            <person name="Gevers D."/>
            <person name="Strauss J."/>
            <person name="Sibley C."/>
            <person name="White A."/>
            <person name="Ambrose C.E."/>
            <person name="Allen-Vercoe E."/>
            <person name="Walker B."/>
            <person name="Young S.K."/>
            <person name="Zeng Q."/>
            <person name="Gargeya S."/>
            <person name="Fitzgerald M."/>
            <person name="Haas B."/>
            <person name="Abouelleil A."/>
            <person name="Alvarado L."/>
            <person name="Arachchi H.M."/>
            <person name="Berlin A.M."/>
            <person name="Chapman S.B."/>
            <person name="Goldberg J."/>
            <person name="Griggs A."/>
            <person name="Gujja S."/>
            <person name="Hansen M."/>
            <person name="Howarth C."/>
            <person name="Imamovic A."/>
            <person name="Larimer J."/>
            <person name="McCowan C."/>
            <person name="Montmayeur A."/>
            <person name="Murphy C."/>
            <person name="Neiman D."/>
            <person name="Pearson M."/>
            <person name="Priest M."/>
            <person name="Roberts A."/>
            <person name="Saif S."/>
            <person name="Shea T."/>
            <person name="Sisk P."/>
            <person name="Sykes S."/>
            <person name="Wortman J."/>
            <person name="Nusbaum C."/>
            <person name="Birren B."/>
        </authorList>
    </citation>
    <scope>NUCLEOTIDE SEQUENCE [LARGE SCALE GENOMIC DNA]</scope>
    <source>
        <strain evidence="1 2">D10</strain>
    </source>
</reference>